<evidence type="ECO:0000256" key="6">
    <source>
        <dbReference type="ARBA" id="ARBA00023239"/>
    </source>
</evidence>
<dbReference type="InterPro" id="IPR018089">
    <property type="entry name" value="OMPdecase_AS"/>
</dbReference>
<dbReference type="InterPro" id="IPR011060">
    <property type="entry name" value="RibuloseP-bd_barrel"/>
</dbReference>
<feature type="active site" description="For OMPdecase activity" evidence="10">
    <location>
        <position position="65"/>
    </location>
</feature>
<accession>A0A4P7BWY8</accession>
<dbReference type="InterPro" id="IPR013785">
    <property type="entry name" value="Aldolase_TIM"/>
</dbReference>
<evidence type="ECO:0000256" key="12">
    <source>
        <dbReference type="RuleBase" id="RU000512"/>
    </source>
</evidence>
<evidence type="ECO:0000313" key="14">
    <source>
        <dbReference type="EMBL" id="QBQ54628.1"/>
    </source>
</evidence>
<dbReference type="UniPathway" id="UPA00070">
    <property type="reaction ID" value="UER00120"/>
</dbReference>
<feature type="binding site" evidence="9 11">
    <location>
        <position position="11"/>
    </location>
    <ligand>
        <name>substrate</name>
    </ligand>
</feature>
<comment type="pathway">
    <text evidence="2 9 12">Pyrimidine metabolism; UMP biosynthesis via de novo pathway; UMP from orotate: step 2/2.</text>
</comment>
<dbReference type="GO" id="GO:0005829">
    <property type="term" value="C:cytosol"/>
    <property type="evidence" value="ECO:0007669"/>
    <property type="project" value="TreeGrafter"/>
</dbReference>
<dbReference type="NCBIfam" id="NF001273">
    <property type="entry name" value="PRK00230.1"/>
    <property type="match status" value="1"/>
</dbReference>
<dbReference type="PANTHER" id="PTHR32119:SF2">
    <property type="entry name" value="OROTIDINE 5'-PHOSPHATE DECARBOXYLASE"/>
    <property type="match status" value="1"/>
</dbReference>
<feature type="binding site" evidence="9">
    <location>
        <begin position="60"/>
        <end position="69"/>
    </location>
    <ligand>
        <name>substrate</name>
    </ligand>
</feature>
<evidence type="ECO:0000256" key="1">
    <source>
        <dbReference type="ARBA" id="ARBA00002356"/>
    </source>
</evidence>
<sequence>MEESRIIIALDYPHAEQALNLSRQLDPARCRLKVGKELFTRAGPGLVECLADQGFSIFLDLKFNDIPHTVARACLAAADLGVWMLNVHALGGLSMMQAAQEALAKLSSRPLLIAVTVLTSMEQTALRQIGLAGTPEENVLRLARLTQEAGLDGVVCSGQEASALRQILEPPFLLVTPGIRPAGTAPGDQQRVLTPREALARGADYLVIGRPITGAPDPMAALERIEAEIQNS</sequence>
<keyword evidence="15" id="KW-1185">Reference proteome</keyword>
<organism evidence="14 15">
    <name type="scientific">Nitrosococcus wardiae</name>
    <dbReference type="NCBI Taxonomy" id="1814290"/>
    <lineage>
        <taxon>Bacteria</taxon>
        <taxon>Pseudomonadati</taxon>
        <taxon>Pseudomonadota</taxon>
        <taxon>Gammaproteobacteria</taxon>
        <taxon>Chromatiales</taxon>
        <taxon>Chromatiaceae</taxon>
        <taxon>Nitrosococcus</taxon>
    </lineage>
</organism>
<evidence type="ECO:0000256" key="7">
    <source>
        <dbReference type="ARBA" id="ARBA00049157"/>
    </source>
</evidence>
<comment type="catalytic activity">
    <reaction evidence="7 9 12">
        <text>orotidine 5'-phosphate + H(+) = UMP + CO2</text>
        <dbReference type="Rhea" id="RHEA:11596"/>
        <dbReference type="ChEBI" id="CHEBI:15378"/>
        <dbReference type="ChEBI" id="CHEBI:16526"/>
        <dbReference type="ChEBI" id="CHEBI:57538"/>
        <dbReference type="ChEBI" id="CHEBI:57865"/>
        <dbReference type="EC" id="4.1.1.23"/>
    </reaction>
</comment>
<dbReference type="PANTHER" id="PTHR32119">
    <property type="entry name" value="OROTIDINE 5'-PHOSPHATE DECARBOXYLASE"/>
    <property type="match status" value="1"/>
</dbReference>
<evidence type="ECO:0000259" key="13">
    <source>
        <dbReference type="SMART" id="SM00934"/>
    </source>
</evidence>
<feature type="binding site" evidence="9 11">
    <location>
        <position position="189"/>
    </location>
    <ligand>
        <name>substrate</name>
    </ligand>
</feature>
<feature type="active site" description="For OMPdecase activity" evidence="10">
    <location>
        <position position="62"/>
    </location>
</feature>
<dbReference type="OrthoDB" id="9806203at2"/>
<feature type="active site" description="For OMPdecase activity" evidence="10">
    <location>
        <position position="60"/>
    </location>
</feature>
<comment type="subunit">
    <text evidence="3 9">Homodimer.</text>
</comment>
<dbReference type="Proteomes" id="UP000294325">
    <property type="component" value="Chromosome"/>
</dbReference>
<keyword evidence="5 9" id="KW-0665">Pyrimidine biosynthesis</keyword>
<feature type="binding site" evidence="9 11">
    <location>
        <position position="33"/>
    </location>
    <ligand>
        <name>substrate</name>
    </ligand>
</feature>
<keyword evidence="4 9" id="KW-0210">Decarboxylase</keyword>
<dbReference type="EMBL" id="CP038033">
    <property type="protein sequence ID" value="QBQ54628.1"/>
    <property type="molecule type" value="Genomic_DNA"/>
</dbReference>
<dbReference type="AlphaFoldDB" id="A0A4P7BWY8"/>
<evidence type="ECO:0000256" key="11">
    <source>
        <dbReference type="PIRSR" id="PIRSR614732-2"/>
    </source>
</evidence>
<gene>
    <name evidence="9 14" type="primary">pyrF</name>
    <name evidence="14" type="ORF">E3U44_08975</name>
</gene>
<feature type="binding site" evidence="9 11">
    <location>
        <position position="180"/>
    </location>
    <ligand>
        <name>substrate</name>
    </ligand>
</feature>
<dbReference type="RefSeq" id="WP_134357825.1">
    <property type="nucleotide sequence ID" value="NZ_CP038033.1"/>
</dbReference>
<feature type="domain" description="Orotidine 5'-phosphate decarboxylase" evidence="13">
    <location>
        <begin position="5"/>
        <end position="225"/>
    </location>
</feature>
<feature type="binding site" evidence="9 11">
    <location>
        <position position="210"/>
    </location>
    <ligand>
        <name>substrate</name>
    </ligand>
</feature>
<evidence type="ECO:0000256" key="10">
    <source>
        <dbReference type="PIRSR" id="PIRSR614732-1"/>
    </source>
</evidence>
<dbReference type="CDD" id="cd04725">
    <property type="entry name" value="OMP_decarboxylase_like"/>
    <property type="match status" value="1"/>
</dbReference>
<evidence type="ECO:0000256" key="2">
    <source>
        <dbReference type="ARBA" id="ARBA00004861"/>
    </source>
</evidence>
<dbReference type="HAMAP" id="MF_01200_B">
    <property type="entry name" value="OMPdecase_type1_B"/>
    <property type="match status" value="1"/>
</dbReference>
<dbReference type="InterPro" id="IPR014732">
    <property type="entry name" value="OMPdecase"/>
</dbReference>
<dbReference type="Pfam" id="PF00215">
    <property type="entry name" value="OMPdecase"/>
    <property type="match status" value="1"/>
</dbReference>
<dbReference type="GO" id="GO:0044205">
    <property type="term" value="P:'de novo' UMP biosynthetic process"/>
    <property type="evidence" value="ECO:0007669"/>
    <property type="project" value="UniProtKB-UniRule"/>
</dbReference>
<dbReference type="InterPro" id="IPR001754">
    <property type="entry name" value="OMPdeCOase_dom"/>
</dbReference>
<dbReference type="InterPro" id="IPR047596">
    <property type="entry name" value="OMPdecase_bac"/>
</dbReference>
<dbReference type="SUPFAM" id="SSF51366">
    <property type="entry name" value="Ribulose-phoshate binding barrel"/>
    <property type="match status" value="1"/>
</dbReference>
<evidence type="ECO:0000256" key="9">
    <source>
        <dbReference type="HAMAP-Rule" id="MF_01200"/>
    </source>
</evidence>
<feature type="active site" description="Proton donor" evidence="9">
    <location>
        <position position="62"/>
    </location>
</feature>
<dbReference type="Gene3D" id="3.20.20.70">
    <property type="entry name" value="Aldolase class I"/>
    <property type="match status" value="1"/>
</dbReference>
<reference evidence="14 15" key="1">
    <citation type="submission" date="2019-03" db="EMBL/GenBank/DDBJ databases">
        <title>The genome sequence of Nitrosococcus wardiae strain D1FHST reveals the archetypal metabolic capacity of ammonia-oxidizing Gammaproteobacteria.</title>
        <authorList>
            <person name="Wang L."/>
            <person name="Lim C.K."/>
            <person name="Hanson T.E."/>
            <person name="Dang H."/>
            <person name="Klotz M.G."/>
        </authorList>
    </citation>
    <scope>NUCLEOTIDE SEQUENCE [LARGE SCALE GENOMIC DNA]</scope>
    <source>
        <strain evidence="14 15">D1FHS</strain>
    </source>
</reference>
<evidence type="ECO:0000256" key="8">
    <source>
        <dbReference type="ARBA" id="ARBA00061012"/>
    </source>
</evidence>
<evidence type="ECO:0000256" key="5">
    <source>
        <dbReference type="ARBA" id="ARBA00022975"/>
    </source>
</evidence>
<keyword evidence="6 9" id="KW-0456">Lyase</keyword>
<protein>
    <recommendedName>
        <fullName evidence="9">Orotidine 5'-phosphate decarboxylase</fullName>
        <ecNumber evidence="9">4.1.1.23</ecNumber>
    </recommendedName>
    <alternativeName>
        <fullName evidence="9">OMP decarboxylase</fullName>
        <shortName evidence="9">OMPDCase</shortName>
        <shortName evidence="9">OMPdecase</shortName>
    </alternativeName>
</protein>
<dbReference type="SMART" id="SM00934">
    <property type="entry name" value="OMPdecase"/>
    <property type="match status" value="1"/>
</dbReference>
<dbReference type="EC" id="4.1.1.23" evidence="9"/>
<dbReference type="FunFam" id="3.20.20.70:FF:000015">
    <property type="entry name" value="Orotidine 5'-phosphate decarboxylase"/>
    <property type="match status" value="1"/>
</dbReference>
<proteinExistence type="inferred from homology"/>
<evidence type="ECO:0000256" key="4">
    <source>
        <dbReference type="ARBA" id="ARBA00022793"/>
    </source>
</evidence>
<dbReference type="NCBIfam" id="TIGR01740">
    <property type="entry name" value="pyrF"/>
    <property type="match status" value="1"/>
</dbReference>
<dbReference type="PROSITE" id="PS00156">
    <property type="entry name" value="OMPDECASE"/>
    <property type="match status" value="1"/>
</dbReference>
<evidence type="ECO:0000313" key="15">
    <source>
        <dbReference type="Proteomes" id="UP000294325"/>
    </source>
</evidence>
<dbReference type="GO" id="GO:0004590">
    <property type="term" value="F:orotidine-5'-phosphate decarboxylase activity"/>
    <property type="evidence" value="ECO:0007669"/>
    <property type="project" value="UniProtKB-UniRule"/>
</dbReference>
<dbReference type="KEGG" id="nwr:E3U44_08975"/>
<feature type="binding site" evidence="9 11">
    <location>
        <position position="119"/>
    </location>
    <ligand>
        <name>substrate</name>
    </ligand>
</feature>
<feature type="binding site" evidence="9 11">
    <location>
        <position position="209"/>
    </location>
    <ligand>
        <name>substrate</name>
    </ligand>
</feature>
<name>A0A4P7BWY8_9GAMM</name>
<dbReference type="GO" id="GO:0006207">
    <property type="term" value="P:'de novo' pyrimidine nucleobase biosynthetic process"/>
    <property type="evidence" value="ECO:0007669"/>
    <property type="project" value="InterPro"/>
</dbReference>
<evidence type="ECO:0000256" key="3">
    <source>
        <dbReference type="ARBA" id="ARBA00011738"/>
    </source>
</evidence>
<comment type="function">
    <text evidence="1 9">Catalyzes the decarboxylation of orotidine 5'-monophosphate (OMP) to uridine 5'-monophosphate (UMP).</text>
</comment>
<comment type="similarity">
    <text evidence="8 9">Belongs to the OMP decarboxylase family. Type 1 subfamily.</text>
</comment>